<keyword evidence="9" id="KW-1133">Transmembrane helix</keyword>
<feature type="transmembrane region" description="Helical" evidence="9">
    <location>
        <begin position="12"/>
        <end position="28"/>
    </location>
</feature>
<accession>A0A2U8FDP2</accession>
<name>A0A2U8FDP2_9HELI</name>
<evidence type="ECO:0000256" key="4">
    <source>
        <dbReference type="ARBA" id="ARBA00023136"/>
    </source>
</evidence>
<dbReference type="AlphaFoldDB" id="A0A2U8FDP2"/>
<evidence type="ECO:0000256" key="3">
    <source>
        <dbReference type="ARBA" id="ARBA00023098"/>
    </source>
</evidence>
<evidence type="ECO:0000256" key="2">
    <source>
        <dbReference type="ARBA" id="ARBA00022516"/>
    </source>
</evidence>
<evidence type="ECO:0000256" key="1">
    <source>
        <dbReference type="ARBA" id="ARBA00022475"/>
    </source>
</evidence>
<keyword evidence="3" id="KW-0443">Lipid metabolism</keyword>
<protein>
    <recommendedName>
        <fullName evidence="12">Phosphatidylserine decarboxylase</fullName>
    </recommendedName>
</protein>
<dbReference type="Proteomes" id="UP000244890">
    <property type="component" value="Chromosome"/>
</dbReference>
<proteinExistence type="predicted"/>
<keyword evidence="2" id="KW-0444">Lipid biosynthesis</keyword>
<evidence type="ECO:0008006" key="12">
    <source>
        <dbReference type="Google" id="ProtNLM"/>
    </source>
</evidence>
<keyword evidence="5" id="KW-0865">Zymogen</keyword>
<reference evidence="10 11" key="1">
    <citation type="submission" date="2017-06" db="EMBL/GenBank/DDBJ databases">
        <title>Complete genome of Helicobacter apodemus.</title>
        <authorList>
            <person name="Cho S."/>
        </authorList>
    </citation>
    <scope>NUCLEOTIDE SEQUENCE [LARGE SCALE GENOMIC DNA]</scope>
    <source>
        <strain evidence="11">SNUVETPUB-15-01</strain>
    </source>
</reference>
<keyword evidence="9" id="KW-0812">Transmembrane</keyword>
<dbReference type="EMBL" id="CP021886">
    <property type="protein sequence ID" value="AWI34339.1"/>
    <property type="molecule type" value="Genomic_DNA"/>
</dbReference>
<evidence type="ECO:0000256" key="7">
    <source>
        <dbReference type="ARBA" id="ARBA00023264"/>
    </source>
</evidence>
<dbReference type="InterPro" id="IPR033175">
    <property type="entry name" value="PSD-A"/>
</dbReference>
<evidence type="ECO:0000256" key="5">
    <source>
        <dbReference type="ARBA" id="ARBA00023145"/>
    </source>
</evidence>
<gene>
    <name evidence="10" type="ORF">CDV25_05890</name>
</gene>
<keyword evidence="1" id="KW-1003">Cell membrane</keyword>
<dbReference type="GO" id="GO:0008654">
    <property type="term" value="P:phospholipid biosynthetic process"/>
    <property type="evidence" value="ECO:0007669"/>
    <property type="project" value="UniProtKB-KW"/>
</dbReference>
<keyword evidence="7" id="KW-1208">Phospholipid metabolism</keyword>
<evidence type="ECO:0000313" key="11">
    <source>
        <dbReference type="Proteomes" id="UP000244890"/>
    </source>
</evidence>
<sequence length="201" mass="22848">MKTTTEIIAREGWKPLVIGVIVLLLSWLFSSGFLGWLAFIFIVGVLYCYYNPERIPEDIAENLILSPIDGKIESIEKTDNGIYLEIDKPLYFCGLLRMPFEGSMKQKEKINGVLNASPIIGQRTLLEFFHTQGMKVEMFIYPKAYRNNLHLYFGESKFKVTQRIGFFLKGKARIGIPLNTELKVSVGDRVFAGSSALGYVY</sequence>
<organism evidence="10 11">
    <name type="scientific">Helicobacter apodemus</name>
    <dbReference type="NCBI Taxonomy" id="135569"/>
    <lineage>
        <taxon>Bacteria</taxon>
        <taxon>Pseudomonadati</taxon>
        <taxon>Campylobacterota</taxon>
        <taxon>Epsilonproteobacteria</taxon>
        <taxon>Campylobacterales</taxon>
        <taxon>Helicobacteraceae</taxon>
        <taxon>Helicobacter</taxon>
    </lineage>
</organism>
<keyword evidence="8" id="KW-0670">Pyruvate</keyword>
<dbReference type="PANTHER" id="PTHR35809">
    <property type="entry name" value="ARCHAETIDYLSERINE DECARBOXYLASE PROENZYME-RELATED"/>
    <property type="match status" value="1"/>
</dbReference>
<evidence type="ECO:0000256" key="9">
    <source>
        <dbReference type="SAM" id="Phobius"/>
    </source>
</evidence>
<evidence type="ECO:0000256" key="8">
    <source>
        <dbReference type="ARBA" id="ARBA00023317"/>
    </source>
</evidence>
<feature type="transmembrane region" description="Helical" evidence="9">
    <location>
        <begin position="34"/>
        <end position="50"/>
    </location>
</feature>
<dbReference type="RefSeq" id="WP_108911163.1">
    <property type="nucleotide sequence ID" value="NZ_CP021886.1"/>
</dbReference>
<evidence type="ECO:0000313" key="10">
    <source>
        <dbReference type="EMBL" id="AWI34339.1"/>
    </source>
</evidence>
<evidence type="ECO:0000256" key="6">
    <source>
        <dbReference type="ARBA" id="ARBA00023209"/>
    </source>
</evidence>
<dbReference type="PANTHER" id="PTHR35809:SF1">
    <property type="entry name" value="ARCHAETIDYLSERINE DECARBOXYLASE PROENZYME-RELATED"/>
    <property type="match status" value="1"/>
</dbReference>
<keyword evidence="4 9" id="KW-0472">Membrane</keyword>
<dbReference type="OrthoDB" id="5323544at2"/>
<keyword evidence="6" id="KW-0594">Phospholipid biosynthesis</keyword>
<dbReference type="KEGG" id="had:CDV25_05890"/>